<evidence type="ECO:0000256" key="1">
    <source>
        <dbReference type="SAM" id="Coils"/>
    </source>
</evidence>
<keyword evidence="1" id="KW-0175">Coiled coil</keyword>
<protein>
    <submittedName>
        <fullName evidence="4">IS110 family transposase</fullName>
    </submittedName>
</protein>
<dbReference type="NCBIfam" id="NF033542">
    <property type="entry name" value="transpos_IS110"/>
    <property type="match status" value="1"/>
</dbReference>
<dbReference type="EMBL" id="SIJB01000032">
    <property type="protein sequence ID" value="NBI30438.1"/>
    <property type="molecule type" value="Genomic_DNA"/>
</dbReference>
<dbReference type="GO" id="GO:0003677">
    <property type="term" value="F:DNA binding"/>
    <property type="evidence" value="ECO:0007669"/>
    <property type="project" value="InterPro"/>
</dbReference>
<dbReference type="OrthoDB" id="9790935at2"/>
<gene>
    <name evidence="4" type="ORF">ERL59_15925</name>
</gene>
<dbReference type="PANTHER" id="PTHR33055">
    <property type="entry name" value="TRANSPOSASE FOR INSERTION SEQUENCE ELEMENT IS1111A"/>
    <property type="match status" value="1"/>
</dbReference>
<proteinExistence type="predicted"/>
<name>A0A6N9Q6G9_9BACL</name>
<accession>A0A6N9Q6G9</accession>
<keyword evidence="5" id="KW-1185">Reference proteome</keyword>
<dbReference type="InterPro" id="IPR003346">
    <property type="entry name" value="Transposase_20"/>
</dbReference>
<dbReference type="AlphaFoldDB" id="A0A6N9Q6G9"/>
<reference evidence="4 5" key="1">
    <citation type="submission" date="2019-01" db="EMBL/GenBank/DDBJ databases">
        <title>Chengkuizengella sp. nov., isolated from deep-sea sediment of East Pacific Ocean.</title>
        <authorList>
            <person name="Yang J."/>
            <person name="Lai Q."/>
            <person name="Shao Z."/>
        </authorList>
    </citation>
    <scope>NUCLEOTIDE SEQUENCE [LARGE SCALE GENOMIC DNA]</scope>
    <source>
        <strain evidence="4 5">YPA3-1-1</strain>
    </source>
</reference>
<dbReference type="Pfam" id="PF02371">
    <property type="entry name" value="Transposase_20"/>
    <property type="match status" value="1"/>
</dbReference>
<dbReference type="Proteomes" id="UP000448943">
    <property type="component" value="Unassembled WGS sequence"/>
</dbReference>
<evidence type="ECO:0000259" key="2">
    <source>
        <dbReference type="Pfam" id="PF01548"/>
    </source>
</evidence>
<dbReference type="PANTHER" id="PTHR33055:SF15">
    <property type="entry name" value="TRANSPOSASE-RELATED"/>
    <property type="match status" value="1"/>
</dbReference>
<organism evidence="4 5">
    <name type="scientific">Chengkuizengella marina</name>
    <dbReference type="NCBI Taxonomy" id="2507566"/>
    <lineage>
        <taxon>Bacteria</taxon>
        <taxon>Bacillati</taxon>
        <taxon>Bacillota</taxon>
        <taxon>Bacilli</taxon>
        <taxon>Bacillales</taxon>
        <taxon>Paenibacillaceae</taxon>
        <taxon>Chengkuizengella</taxon>
    </lineage>
</organism>
<feature type="domain" description="Transposase IS110-like N-terminal" evidence="2">
    <location>
        <begin position="5"/>
        <end position="163"/>
    </location>
</feature>
<evidence type="ECO:0000313" key="5">
    <source>
        <dbReference type="Proteomes" id="UP000448943"/>
    </source>
</evidence>
<feature type="domain" description="Transposase IS116/IS110/IS902 C-terminal" evidence="3">
    <location>
        <begin position="274"/>
        <end position="362"/>
    </location>
</feature>
<sequence>MDPVIGLDIAKGESQVQAFLQRKHPYKKSFKFEHHLEGLDVFYKFYKEIEAETGKDPVVIFESTGHYHEPIVQFLEREKIVYIMVNPIISHGAKKSSMRKVKTDAIDASHLCELYYKEDLEPYHKKSIQVLNLRNLTRMHDAITSSYVQMKLQFLATLDQVFPEYKKVFSDTYSRVSLRTLYLFPTAEKVLNKDVNDLAEEMKGNCQKRSYKWALKKAEGLKEAALKDPFQKNLYDSNLVSLKMYINLLLEYQAHLSKLKDEIDTLANEIEDYHIIRSIPGVGDKIAATIISEIGEIERFSHPKKLVAFAGIDPRVHESGKFKATYNRITKRGSSRLRQILYSAVLCGLRNSRNSKLIAFYQKKREEGKPHKVAMIACANKLTQWIFYILKRKEDFR</sequence>
<dbReference type="InterPro" id="IPR002525">
    <property type="entry name" value="Transp_IS110-like_N"/>
</dbReference>
<dbReference type="Pfam" id="PF01548">
    <property type="entry name" value="DEDD_Tnp_IS110"/>
    <property type="match status" value="1"/>
</dbReference>
<dbReference type="InterPro" id="IPR047650">
    <property type="entry name" value="Transpos_IS110"/>
</dbReference>
<dbReference type="RefSeq" id="WP_160647248.1">
    <property type="nucleotide sequence ID" value="NZ_SIJB01000032.1"/>
</dbReference>
<comment type="caution">
    <text evidence="4">The sequence shown here is derived from an EMBL/GenBank/DDBJ whole genome shotgun (WGS) entry which is preliminary data.</text>
</comment>
<evidence type="ECO:0000259" key="3">
    <source>
        <dbReference type="Pfam" id="PF02371"/>
    </source>
</evidence>
<feature type="coiled-coil region" evidence="1">
    <location>
        <begin position="249"/>
        <end position="276"/>
    </location>
</feature>
<evidence type="ECO:0000313" key="4">
    <source>
        <dbReference type="EMBL" id="NBI30438.1"/>
    </source>
</evidence>
<dbReference type="GO" id="GO:0006313">
    <property type="term" value="P:DNA transposition"/>
    <property type="evidence" value="ECO:0007669"/>
    <property type="project" value="InterPro"/>
</dbReference>
<dbReference type="GO" id="GO:0004803">
    <property type="term" value="F:transposase activity"/>
    <property type="evidence" value="ECO:0007669"/>
    <property type="project" value="InterPro"/>
</dbReference>